<organism evidence="3 4">
    <name type="scientific">Algoriphagus zhangzhouensis</name>
    <dbReference type="NCBI Taxonomy" id="1073327"/>
    <lineage>
        <taxon>Bacteria</taxon>
        <taxon>Pseudomonadati</taxon>
        <taxon>Bacteroidota</taxon>
        <taxon>Cytophagia</taxon>
        <taxon>Cytophagales</taxon>
        <taxon>Cyclobacteriaceae</taxon>
        <taxon>Algoriphagus</taxon>
    </lineage>
</organism>
<dbReference type="InterPro" id="IPR036761">
    <property type="entry name" value="TTHA0802/YceI-like_sf"/>
</dbReference>
<dbReference type="Gene3D" id="2.40.128.110">
    <property type="entry name" value="Lipid/polyisoprenoid-binding, YceI-like"/>
    <property type="match status" value="1"/>
</dbReference>
<evidence type="ECO:0000256" key="1">
    <source>
        <dbReference type="SAM" id="SignalP"/>
    </source>
</evidence>
<feature type="domain" description="Lipid/polyisoprenoid-binding YceI-like" evidence="2">
    <location>
        <begin position="22"/>
        <end position="178"/>
    </location>
</feature>
<proteinExistence type="predicted"/>
<name>A0A1M7ZCU3_9BACT</name>
<dbReference type="RefSeq" id="WP_073571802.1">
    <property type="nucleotide sequence ID" value="NZ_FRXN01000003.1"/>
</dbReference>
<accession>A0A1M7ZCU3</accession>
<dbReference type="InterPro" id="IPR007372">
    <property type="entry name" value="Lipid/polyisoprenoid-bd_YceI"/>
</dbReference>
<evidence type="ECO:0000259" key="2">
    <source>
        <dbReference type="SMART" id="SM00867"/>
    </source>
</evidence>
<reference evidence="4" key="1">
    <citation type="submission" date="2016-12" db="EMBL/GenBank/DDBJ databases">
        <authorList>
            <person name="Varghese N."/>
            <person name="Submissions S."/>
        </authorList>
    </citation>
    <scope>NUCLEOTIDE SEQUENCE [LARGE SCALE GENOMIC DNA]</scope>
    <source>
        <strain evidence="4">DSM 25035</strain>
    </source>
</reference>
<dbReference type="OrthoDB" id="116832at2"/>
<dbReference type="EMBL" id="FRXN01000003">
    <property type="protein sequence ID" value="SHO62526.1"/>
    <property type="molecule type" value="Genomic_DNA"/>
</dbReference>
<evidence type="ECO:0000313" key="3">
    <source>
        <dbReference type="EMBL" id="SHO62526.1"/>
    </source>
</evidence>
<protein>
    <submittedName>
        <fullName evidence="3">YceI-like domain-containing protein</fullName>
    </submittedName>
</protein>
<dbReference type="PANTHER" id="PTHR34406">
    <property type="entry name" value="PROTEIN YCEI"/>
    <property type="match status" value="1"/>
</dbReference>
<dbReference type="SMART" id="SM00867">
    <property type="entry name" value="YceI"/>
    <property type="match status" value="1"/>
</dbReference>
<dbReference type="AlphaFoldDB" id="A0A1M7ZCU3"/>
<evidence type="ECO:0000313" key="4">
    <source>
        <dbReference type="Proteomes" id="UP000184609"/>
    </source>
</evidence>
<feature type="chain" id="PRO_5013223896" evidence="1">
    <location>
        <begin position="20"/>
        <end position="180"/>
    </location>
</feature>
<dbReference type="Proteomes" id="UP000184609">
    <property type="component" value="Unassembled WGS sequence"/>
</dbReference>
<keyword evidence="4" id="KW-1185">Reference proteome</keyword>
<sequence length="180" mass="20231">MKKLAIAIYLLLFAFMANGQSLFSTKSGRISFRSDAPLEDIEAVNNKVAAILNADNEELAVQMRIIDFEFSNKLMQEHFNENYLESEKYPTATFKGKIIEKLDLQKAGTYPANAKGTLTVHGVSKEVAIQGTIKSTEGKLEAEFEFPIKLEDHEIEIPSIVFQKIAEEVEVKGKFTLVRK</sequence>
<dbReference type="SUPFAM" id="SSF101874">
    <property type="entry name" value="YceI-like"/>
    <property type="match status" value="1"/>
</dbReference>
<dbReference type="STRING" id="1073327.SAMN04488108_2136"/>
<feature type="signal peptide" evidence="1">
    <location>
        <begin position="1"/>
        <end position="19"/>
    </location>
</feature>
<dbReference type="Pfam" id="PF04264">
    <property type="entry name" value="YceI"/>
    <property type="match status" value="1"/>
</dbReference>
<keyword evidence="1" id="KW-0732">Signal</keyword>
<dbReference type="PANTHER" id="PTHR34406:SF1">
    <property type="entry name" value="PROTEIN YCEI"/>
    <property type="match status" value="1"/>
</dbReference>
<gene>
    <name evidence="3" type="ORF">SAMN04488108_2136</name>
</gene>